<dbReference type="Gene3D" id="2.40.30.170">
    <property type="match status" value="1"/>
</dbReference>
<evidence type="ECO:0000259" key="2">
    <source>
        <dbReference type="Pfam" id="PF26002"/>
    </source>
</evidence>
<feature type="transmembrane region" description="Helical" evidence="1">
    <location>
        <begin position="30"/>
        <end position="50"/>
    </location>
</feature>
<reference evidence="3 4" key="1">
    <citation type="submission" date="2018-05" db="EMBL/GenBank/DDBJ databases">
        <title>Genomic Encyclopedia of Type Strains, Phase I: the one thousand microbial genomes (KMG-I) project.</title>
        <authorList>
            <person name="Kyrpides N."/>
        </authorList>
    </citation>
    <scope>NUCLEOTIDE SEQUENCE [LARGE SCALE GENOMIC DNA]</scope>
    <source>
        <strain evidence="3 4">DSM 15611</strain>
    </source>
</reference>
<keyword evidence="1" id="KW-0812">Transmembrane</keyword>
<evidence type="ECO:0000313" key="4">
    <source>
        <dbReference type="Proteomes" id="UP000248314"/>
    </source>
</evidence>
<dbReference type="STRING" id="1122991.GCA_000613445_02879"/>
<gene>
    <name evidence="3" type="ORF">EJ73_00723</name>
</gene>
<organism evidence="3 4">
    <name type="scientific">Hoylesella shahii DSM 15611 = JCM 12083</name>
    <dbReference type="NCBI Taxonomy" id="1122991"/>
    <lineage>
        <taxon>Bacteria</taxon>
        <taxon>Pseudomonadati</taxon>
        <taxon>Bacteroidota</taxon>
        <taxon>Bacteroidia</taxon>
        <taxon>Bacteroidales</taxon>
        <taxon>Prevotellaceae</taxon>
        <taxon>Hoylesella</taxon>
    </lineage>
</organism>
<evidence type="ECO:0000256" key="1">
    <source>
        <dbReference type="SAM" id="Phobius"/>
    </source>
</evidence>
<dbReference type="InterPro" id="IPR050739">
    <property type="entry name" value="MFP"/>
</dbReference>
<dbReference type="Proteomes" id="UP000248314">
    <property type="component" value="Unassembled WGS sequence"/>
</dbReference>
<dbReference type="PANTHER" id="PTHR30386:SF28">
    <property type="entry name" value="EXPORTED PROTEIN"/>
    <property type="match status" value="1"/>
</dbReference>
<name>A0A318HXX9_9BACT</name>
<dbReference type="Pfam" id="PF26002">
    <property type="entry name" value="Beta-barrel_AprE"/>
    <property type="match status" value="1"/>
</dbReference>
<proteinExistence type="predicted"/>
<dbReference type="EMBL" id="QJJX01000006">
    <property type="protein sequence ID" value="PXX23374.1"/>
    <property type="molecule type" value="Genomic_DNA"/>
</dbReference>
<evidence type="ECO:0000313" key="3">
    <source>
        <dbReference type="EMBL" id="PXX23374.1"/>
    </source>
</evidence>
<accession>A0A318HXX9</accession>
<comment type="caution">
    <text evidence="3">The sequence shown here is derived from an EMBL/GenBank/DDBJ whole genome shotgun (WGS) entry which is preliminary data.</text>
</comment>
<sequence>MKQESKLLPTDWIVDSIETYIYQQRPRKRIIYMIVLVAIMSTIISLPFIYVDITVQSRGIIRPSGEVSRITAPMTEIVETIHAKEGDVLRQGDEILRFRTGTSDGKISYQRNRLEDLRAQITDLTHLVKGVPPTMFSSTVRQQEYSKYQQEIHRLQTELCQYEEEWKRNNVLFDKKLISENEYNLYYYKFLDKQNELNSLKASQLSIWQTELTRLRTQQDEIVSNLTEINNTKTLHIVKSPINGTLEQFTGIYPGSNVQAGTTVAVVSPNTALYIEAYVAPRDIAFITEGMPIKVQIESFNYNEWGTLDGTVKSISSDCINDNNGRIYYKVKCTLNRNYFELGKNNRRGIIKKGMTGIVHFVVTRQSLFALLYKSIDDWMNPTQHQSPNIVSYHLSQHINGNV</sequence>
<keyword evidence="4" id="KW-1185">Reference proteome</keyword>
<dbReference type="OrthoDB" id="594147at2"/>
<dbReference type="RefSeq" id="WP_025815418.1">
    <property type="nucleotide sequence ID" value="NZ_BAIZ01000004.1"/>
</dbReference>
<dbReference type="PANTHER" id="PTHR30386">
    <property type="entry name" value="MEMBRANE FUSION SUBUNIT OF EMRAB-TOLC MULTIDRUG EFFLUX PUMP"/>
    <property type="match status" value="1"/>
</dbReference>
<keyword evidence="1" id="KW-1133">Transmembrane helix</keyword>
<protein>
    <submittedName>
        <fullName evidence="3">Multidrug resistance efflux pump</fullName>
    </submittedName>
</protein>
<feature type="domain" description="AprE-like beta-barrel" evidence="2">
    <location>
        <begin position="273"/>
        <end position="360"/>
    </location>
</feature>
<dbReference type="AlphaFoldDB" id="A0A318HXX9"/>
<dbReference type="InterPro" id="IPR058982">
    <property type="entry name" value="Beta-barrel_AprE"/>
</dbReference>
<dbReference type="GeneID" id="84898288"/>
<keyword evidence="1" id="KW-0472">Membrane</keyword>